<feature type="transmembrane region" description="Helical" evidence="9">
    <location>
        <begin position="35"/>
        <end position="56"/>
    </location>
</feature>
<dbReference type="GO" id="GO:0010506">
    <property type="term" value="P:regulation of autophagy"/>
    <property type="evidence" value="ECO:0007669"/>
    <property type="project" value="UniProtKB-UniRule"/>
</dbReference>
<dbReference type="GeneID" id="112807411"/>
<keyword evidence="9" id="KW-0256">Endoplasmic reticulum</keyword>
<name>A0A3Q7NRL0_CALUR</name>
<evidence type="ECO:0000256" key="5">
    <source>
        <dbReference type="ARBA" id="ARBA00022989"/>
    </source>
</evidence>
<dbReference type="SMART" id="SM00704">
    <property type="entry name" value="ZnF_CDGSH"/>
    <property type="match status" value="1"/>
</dbReference>
<keyword evidence="6 9" id="KW-0408">Iron</keyword>
<keyword evidence="3 9" id="KW-0479">Metal-binding</keyword>
<evidence type="ECO:0000256" key="3">
    <source>
        <dbReference type="ARBA" id="ARBA00022723"/>
    </source>
</evidence>
<evidence type="ECO:0000256" key="8">
    <source>
        <dbReference type="ARBA" id="ARBA00023136"/>
    </source>
</evidence>
<dbReference type="RefSeq" id="XP_073742349.1">
    <property type="nucleotide sequence ID" value="XM_073886248.1"/>
</dbReference>
<keyword evidence="1 9" id="KW-0812">Transmembrane</keyword>
<dbReference type="PANTHER" id="PTHR13680">
    <property type="entry name" value="CDGSH IRON-SULFUR DOMAIN-CONTAINING PROTEIN 1"/>
    <property type="match status" value="1"/>
</dbReference>
<keyword evidence="7 9" id="KW-0411">Iron-sulfur</keyword>
<evidence type="ECO:0000256" key="1">
    <source>
        <dbReference type="ARBA" id="ARBA00022692"/>
    </source>
</evidence>
<proteinExistence type="inferred from homology"/>
<keyword evidence="5 9" id="KW-1133">Transmembrane helix</keyword>
<evidence type="ECO:0000313" key="12">
    <source>
        <dbReference type="RefSeq" id="XP_025706016.1"/>
    </source>
</evidence>
<feature type="domain" description="Iron-binding zinc finger CDGSH type" evidence="10">
    <location>
        <begin position="80"/>
        <end position="118"/>
    </location>
</feature>
<comment type="subcellular location">
    <subcellularLocation>
        <location evidence="9">Endoplasmic reticulum membrane</location>
        <topology evidence="9">Single-pass membrane protein</topology>
    </subcellularLocation>
    <subcellularLocation>
        <location evidence="9">Mitochondrion outer membrane</location>
        <topology evidence="9">Single-pass membrane protein</topology>
    </subcellularLocation>
</comment>
<dbReference type="Proteomes" id="UP000286641">
    <property type="component" value="Unplaced"/>
</dbReference>
<evidence type="ECO:0000256" key="2">
    <source>
        <dbReference type="ARBA" id="ARBA00022714"/>
    </source>
</evidence>
<reference evidence="12" key="2">
    <citation type="submission" date="2025-08" db="UniProtKB">
        <authorList>
            <consortium name="RefSeq"/>
        </authorList>
    </citation>
    <scope>IDENTIFICATION</scope>
    <source>
        <tissue evidence="12">Blood</tissue>
    </source>
</reference>
<comment type="subunit">
    <text evidence="9">Homodimer.</text>
</comment>
<evidence type="ECO:0000313" key="11">
    <source>
        <dbReference type="Proteomes" id="UP000286641"/>
    </source>
</evidence>
<accession>A0A3Q7NRL0</accession>
<dbReference type="GO" id="GO:0005789">
    <property type="term" value="C:endoplasmic reticulum membrane"/>
    <property type="evidence" value="ECO:0007669"/>
    <property type="project" value="UniProtKB-SubCell"/>
</dbReference>
<keyword evidence="4" id="KW-0496">Mitochondrion</keyword>
<comment type="function">
    <text evidence="9">Regulator of autophagy that contributes to antagonize BECN1-mediated cellular autophagy at the endoplasmic reticulum. Participates in the interaction of BCL2 with BECN1 and is required for BCL2-mediated depression of endoplasmic reticulum Ca(2+) stores during autophagy.</text>
</comment>
<dbReference type="Pfam" id="PF10660">
    <property type="entry name" value="MitoNEET_N"/>
    <property type="match status" value="1"/>
</dbReference>
<dbReference type="GO" id="GO:0005741">
    <property type="term" value="C:mitochondrial outer membrane"/>
    <property type="evidence" value="ECO:0007669"/>
    <property type="project" value="UniProtKB-SubCell"/>
</dbReference>
<dbReference type="CTD" id="55847"/>
<evidence type="ECO:0000256" key="7">
    <source>
        <dbReference type="ARBA" id="ARBA00023014"/>
    </source>
</evidence>
<reference key="1">
    <citation type="submission" date="2019-01" db="UniProtKB">
        <authorList>
            <consortium name="RefSeq"/>
        </authorList>
    </citation>
    <scope>IDENTIFICATION</scope>
</reference>
<dbReference type="GO" id="GO:0051537">
    <property type="term" value="F:2 iron, 2 sulfur cluster binding"/>
    <property type="evidence" value="ECO:0007669"/>
    <property type="project" value="UniProtKB-UniRule"/>
</dbReference>
<dbReference type="PANTHER" id="PTHR13680:SF5">
    <property type="entry name" value="CDGSH IRON-SULFUR DOMAIN-CONTAINING PROTEIN 1"/>
    <property type="match status" value="1"/>
</dbReference>
<evidence type="ECO:0000256" key="6">
    <source>
        <dbReference type="ARBA" id="ARBA00023004"/>
    </source>
</evidence>
<evidence type="ECO:0000256" key="9">
    <source>
        <dbReference type="RuleBase" id="RU369084"/>
    </source>
</evidence>
<dbReference type="InterPro" id="IPR019610">
    <property type="entry name" value="FeS-contain_mitoNEET_N"/>
</dbReference>
<organism evidence="11 12">
    <name type="scientific">Callorhinus ursinus</name>
    <name type="common">Northern fur seal</name>
    <dbReference type="NCBI Taxonomy" id="34884"/>
    <lineage>
        <taxon>Eukaryota</taxon>
        <taxon>Metazoa</taxon>
        <taxon>Chordata</taxon>
        <taxon>Craniata</taxon>
        <taxon>Vertebrata</taxon>
        <taxon>Euteleostomi</taxon>
        <taxon>Mammalia</taxon>
        <taxon>Eutheria</taxon>
        <taxon>Laurasiatheria</taxon>
        <taxon>Carnivora</taxon>
        <taxon>Caniformia</taxon>
        <taxon>Pinnipedia</taxon>
        <taxon>Otariidae</taxon>
        <taxon>Callorhinus</taxon>
    </lineage>
</organism>
<gene>
    <name evidence="12" type="primary">CISD1</name>
</gene>
<dbReference type="Gene3D" id="3.40.5.90">
    <property type="entry name" value="CDGSH iron-sulfur domain, mitoNEET-type"/>
    <property type="match status" value="1"/>
</dbReference>
<evidence type="ECO:0000259" key="10">
    <source>
        <dbReference type="SMART" id="SM00704"/>
    </source>
</evidence>
<dbReference type="InterPro" id="IPR018967">
    <property type="entry name" value="FeS-contain_CDGSH-typ"/>
</dbReference>
<keyword evidence="4" id="KW-1000">Mitochondrion outer membrane</keyword>
<keyword evidence="2 9" id="KW-0001">2Fe-2S</keyword>
<dbReference type="Pfam" id="PF09360">
    <property type="entry name" value="zf-CDGSH"/>
    <property type="match status" value="1"/>
</dbReference>
<dbReference type="GO" id="GO:0046872">
    <property type="term" value="F:metal ion binding"/>
    <property type="evidence" value="ECO:0007669"/>
    <property type="project" value="UniProtKB-UniRule"/>
</dbReference>
<comment type="similarity">
    <text evidence="9">Belongs to the CISD protein family. CISD2 subfamily.</text>
</comment>
<protein>
    <recommendedName>
        <fullName evidence="9">CDGSH iron-sulfur domain-containing protein 2</fullName>
    </recommendedName>
</protein>
<dbReference type="AlphaFoldDB" id="A0A3Q7NRL0"/>
<dbReference type="InterPro" id="IPR042216">
    <property type="entry name" value="MitoNEET_CISD"/>
</dbReference>
<comment type="cofactor">
    <cofactor evidence="9">
        <name>[2Fe-2S] cluster</name>
        <dbReference type="ChEBI" id="CHEBI:190135"/>
    </cofactor>
    <text evidence="9">Binds 1 [2Fe-2S] cluster.</text>
</comment>
<keyword evidence="8 9" id="KW-0472">Membrane</keyword>
<dbReference type="RefSeq" id="XP_025706016.1">
    <property type="nucleotide sequence ID" value="XM_025850231.1"/>
</dbReference>
<dbReference type="InParanoid" id="A0A3Q7NRL0"/>
<evidence type="ECO:0000256" key="4">
    <source>
        <dbReference type="ARBA" id="ARBA00022787"/>
    </source>
</evidence>
<dbReference type="FunFam" id="3.40.5.90:FF:000001">
    <property type="entry name" value="CDGSH iron-sulfur domain-containing protein 1"/>
    <property type="match status" value="1"/>
</dbReference>
<keyword evidence="11" id="KW-1185">Reference proteome</keyword>
<dbReference type="InterPro" id="IPR045131">
    <property type="entry name" value="CISD1/2"/>
</dbReference>
<sequence>MSFGSLHAGNRQLSSEAEANQTMQNFLLSNILWNWVEWIAAVTIAAGTAAIGYLAYKRFYVKDHRNKSMVNLHIQKDNPKIVHAYDMEDLGDKAVYCRCWRSKKFPFCDGSHTKHNEETGDNVGPLIIKRKET</sequence>